<dbReference type="CDD" id="cd05233">
    <property type="entry name" value="SDR_c"/>
    <property type="match status" value="1"/>
</dbReference>
<dbReference type="PANTHER" id="PTHR24321:SF8">
    <property type="entry name" value="ESTRADIOL 17-BETA-DEHYDROGENASE 8-RELATED"/>
    <property type="match status" value="1"/>
</dbReference>
<comment type="caution">
    <text evidence="3">The sequence shown here is derived from an EMBL/GenBank/DDBJ whole genome shotgun (WGS) entry which is preliminary data.</text>
</comment>
<organism evidence="3 4">
    <name type="scientific">Variovorax defluvii</name>
    <dbReference type="NCBI Taxonomy" id="913761"/>
    <lineage>
        <taxon>Bacteria</taxon>
        <taxon>Pseudomonadati</taxon>
        <taxon>Pseudomonadota</taxon>
        <taxon>Betaproteobacteria</taxon>
        <taxon>Burkholderiales</taxon>
        <taxon>Comamonadaceae</taxon>
        <taxon>Variovorax</taxon>
    </lineage>
</organism>
<protein>
    <submittedName>
        <fullName evidence="3">SDR family oxidoreductase</fullName>
    </submittedName>
</protein>
<keyword evidence="4" id="KW-1185">Reference proteome</keyword>
<dbReference type="EMBL" id="BAABGJ010000025">
    <property type="protein sequence ID" value="GAA4343942.1"/>
    <property type="molecule type" value="Genomic_DNA"/>
</dbReference>
<dbReference type="SUPFAM" id="SSF51735">
    <property type="entry name" value="NAD(P)-binding Rossmann-fold domains"/>
    <property type="match status" value="1"/>
</dbReference>
<evidence type="ECO:0000256" key="1">
    <source>
        <dbReference type="ARBA" id="ARBA00006484"/>
    </source>
</evidence>
<evidence type="ECO:0000313" key="4">
    <source>
        <dbReference type="Proteomes" id="UP001500975"/>
    </source>
</evidence>
<accession>A0ABP8HT05</accession>
<dbReference type="Gene3D" id="3.40.50.720">
    <property type="entry name" value="NAD(P)-binding Rossmann-like Domain"/>
    <property type="match status" value="1"/>
</dbReference>
<dbReference type="PRINTS" id="PR00080">
    <property type="entry name" value="SDRFAMILY"/>
</dbReference>
<gene>
    <name evidence="3" type="ORF">GCM10023165_26760</name>
</gene>
<sequence length="256" mass="26458">MMNVTYDFKGQVALVTGAASGMGLDTARAFASAGAAVTLADVSEAALQQAVNGIVAGGGKAIGVVCDVANEAQVAAAVKRTVDEFGRLDAAFNNAGIQIPASEIADQSIEDYNRISAINQRGVWACMKHELAQMRKQGSGAIVNCSSIGGLTGRALIAAYHGTKHGVIGLTRSAALEYATRGIRVNAVCPGTIDTPMVSSMLDKGMLAMEDLLRDLPMKRLGRGEEIADAVLWLCSSGSTFVTGQALAVDGGFTVY</sequence>
<dbReference type="InterPro" id="IPR002347">
    <property type="entry name" value="SDR_fam"/>
</dbReference>
<dbReference type="NCBIfam" id="NF005559">
    <property type="entry name" value="PRK07231.1"/>
    <property type="match status" value="1"/>
</dbReference>
<proteinExistence type="inferred from homology"/>
<evidence type="ECO:0000313" key="3">
    <source>
        <dbReference type="EMBL" id="GAA4343942.1"/>
    </source>
</evidence>
<dbReference type="Pfam" id="PF13561">
    <property type="entry name" value="adh_short_C2"/>
    <property type="match status" value="1"/>
</dbReference>
<reference evidence="4" key="1">
    <citation type="journal article" date="2019" name="Int. J. Syst. Evol. Microbiol.">
        <title>The Global Catalogue of Microorganisms (GCM) 10K type strain sequencing project: providing services to taxonomists for standard genome sequencing and annotation.</title>
        <authorList>
            <consortium name="The Broad Institute Genomics Platform"/>
            <consortium name="The Broad Institute Genome Sequencing Center for Infectious Disease"/>
            <person name="Wu L."/>
            <person name="Ma J."/>
        </authorList>
    </citation>
    <scope>NUCLEOTIDE SEQUENCE [LARGE SCALE GENOMIC DNA]</scope>
    <source>
        <strain evidence="4">JCM 17804</strain>
    </source>
</reference>
<name>A0ABP8HT05_9BURK</name>
<evidence type="ECO:0000256" key="2">
    <source>
        <dbReference type="ARBA" id="ARBA00023002"/>
    </source>
</evidence>
<dbReference type="PRINTS" id="PR00081">
    <property type="entry name" value="GDHRDH"/>
</dbReference>
<dbReference type="PANTHER" id="PTHR24321">
    <property type="entry name" value="DEHYDROGENASES, SHORT CHAIN"/>
    <property type="match status" value="1"/>
</dbReference>
<dbReference type="InterPro" id="IPR036291">
    <property type="entry name" value="NAD(P)-bd_dom_sf"/>
</dbReference>
<comment type="similarity">
    <text evidence="1">Belongs to the short-chain dehydrogenases/reductases (SDR) family.</text>
</comment>
<keyword evidence="2" id="KW-0560">Oxidoreductase</keyword>
<dbReference type="Proteomes" id="UP001500975">
    <property type="component" value="Unassembled WGS sequence"/>
</dbReference>